<dbReference type="InterPro" id="IPR056884">
    <property type="entry name" value="NPHP3-like_N"/>
</dbReference>
<evidence type="ECO:0000313" key="4">
    <source>
        <dbReference type="Proteomes" id="UP001221142"/>
    </source>
</evidence>
<dbReference type="InterPro" id="IPR000008">
    <property type="entry name" value="C2_dom"/>
</dbReference>
<dbReference type="PANTHER" id="PTHR10039:SF17">
    <property type="entry name" value="FUNGAL STAND N-TERMINAL GOODBYE DOMAIN-CONTAINING PROTEIN-RELATED"/>
    <property type="match status" value="1"/>
</dbReference>
<dbReference type="InterPro" id="IPR035892">
    <property type="entry name" value="C2_domain_sf"/>
</dbReference>
<name>A0AAD7BZN4_9AGAR</name>
<reference evidence="3" key="1">
    <citation type="submission" date="2023-03" db="EMBL/GenBank/DDBJ databases">
        <title>Massive genome expansion in bonnet fungi (Mycena s.s.) driven by repeated elements and novel gene families across ecological guilds.</title>
        <authorList>
            <consortium name="Lawrence Berkeley National Laboratory"/>
            <person name="Harder C.B."/>
            <person name="Miyauchi S."/>
            <person name="Viragh M."/>
            <person name="Kuo A."/>
            <person name="Thoen E."/>
            <person name="Andreopoulos B."/>
            <person name="Lu D."/>
            <person name="Skrede I."/>
            <person name="Drula E."/>
            <person name="Henrissat B."/>
            <person name="Morin E."/>
            <person name="Kohler A."/>
            <person name="Barry K."/>
            <person name="LaButti K."/>
            <person name="Morin E."/>
            <person name="Salamov A."/>
            <person name="Lipzen A."/>
            <person name="Mereny Z."/>
            <person name="Hegedus B."/>
            <person name="Baldrian P."/>
            <person name="Stursova M."/>
            <person name="Weitz H."/>
            <person name="Taylor A."/>
            <person name="Grigoriev I.V."/>
            <person name="Nagy L.G."/>
            <person name="Martin F."/>
            <person name="Kauserud H."/>
        </authorList>
    </citation>
    <scope>NUCLEOTIDE SEQUENCE</scope>
    <source>
        <strain evidence="3">9284</strain>
    </source>
</reference>
<keyword evidence="4" id="KW-1185">Reference proteome</keyword>
<dbReference type="SUPFAM" id="SSF49562">
    <property type="entry name" value="C2 domain (Calcium/lipid-binding domain, CaLB)"/>
    <property type="match status" value="1"/>
</dbReference>
<dbReference type="SMART" id="SM00382">
    <property type="entry name" value="AAA"/>
    <property type="match status" value="1"/>
</dbReference>
<accession>A0AAD7BZN4</accession>
<protein>
    <recommendedName>
        <fullName evidence="2">C2 domain-containing protein</fullName>
    </recommendedName>
</protein>
<feature type="domain" description="C2" evidence="2">
    <location>
        <begin position="1"/>
        <end position="109"/>
    </location>
</feature>
<dbReference type="Gene3D" id="3.40.50.300">
    <property type="entry name" value="P-loop containing nucleotide triphosphate hydrolases"/>
    <property type="match status" value="1"/>
</dbReference>
<dbReference type="PROSITE" id="PS50004">
    <property type="entry name" value="C2"/>
    <property type="match status" value="1"/>
</dbReference>
<dbReference type="PANTHER" id="PTHR10039">
    <property type="entry name" value="AMELOGENIN"/>
    <property type="match status" value="1"/>
</dbReference>
<sequence length="1195" mass="134058">MSTTDTNETSTRGLLDVTVLRCFDLTAEHRNRFWVEVTVDGVPKKTKKIDKNSAWNELHSFATTYTSNLRISVFEKRLAHKPAVVGVFEQNIVSALASVGDDSRMTFTLGGGESPTRADRPAPRIELALKLQDSPDNTKMAISVRLAKRAAALYKQPALVNQITDVANFATAADSVIQNVLSVQDTWEPLLEKINIVVKIADDVTEIHPYAKVAYSVMVAAYKVIAAQIERDQSVQSLALTMYDVYEFICEAEPLKQIESHKRIIAQLMQQTTDCGYFITDYFQDWFGTRLAKHTISGTDAAIQQYQDKFVELKKALLERAGIHTEILVLRVLKQVQEFGIDLDLTTMPYANGARFQSGKQCLPGTCGPIQTRVTEWIENYNAPNGNRILFLHGPRGSGKSTILQTICHQYNDRQRLGSSFFYDRSCHSIREVFPTIAYDLASREPQIKFALGNIIKNDRGLRAVRDLGDQWTNFILKPAQELALSGPILIVIDGLDKCEDSDARWKLLSILAETAHTLPQNFRIILTGCTKQQDFKTFIRRLRADQLMVHTSSPDDILAYIQATLTDPDGKCLGGVRKVLVGLAAGSFDAAASACHYIKGPGAGTPGAEARLLKITKSALAALLDHDNNLFYDLLSKSFLANHATLTQEFRSVMGDILIAREPLSSCVLTQLRRYRDEFEPPMGPDVFDIVFKLCETDMWKNHLPWVGVTQHFLLILPLHPSLASFLLDRCCSPDLPVDKTAAEQAMALSCLRTLNSELKFDICHLPSSHLRNVDVADLGFHISEFISPQLAYACRFFVEHIQCVPFEAALSVELHTMLQKKFLLWMEAASLLQLIDQMVPMLTALEDWIEPDDNKNLKALIAEARKFVITFGGMASESTPHIYISALAMAPPGSFILSQPHPKYSWLSHVVRHTVWDVPPGLTHSKDGQLIASFCEDTNSEDKHSGWFLGPNKELLLYIPQSRPPIVANLAAILEVALNPRLSGPAWIDFRRRYIAIQHYMPVNLRRGETDIREVALCLVRMLKQQMALVAVILDLAEYWLVTSVEKTRSVDVTADWFNMYIDPFVTLNIQGSEPVAPVRRFEFDLFFTRNELAEKTRSADFVRFIAQHTGSLHKPRKWGHQVDISSFLRCQGDHHTVIWEQSMGPEFQGACELIKSFKNGDVLGVFACTADDDRAEGYHVVTATVVAYTVLL</sequence>
<evidence type="ECO:0000259" key="2">
    <source>
        <dbReference type="PROSITE" id="PS50004"/>
    </source>
</evidence>
<evidence type="ECO:0000256" key="1">
    <source>
        <dbReference type="ARBA" id="ARBA00022737"/>
    </source>
</evidence>
<dbReference type="InterPro" id="IPR003593">
    <property type="entry name" value="AAA+_ATPase"/>
</dbReference>
<dbReference type="Pfam" id="PF24883">
    <property type="entry name" value="NPHP3_N"/>
    <property type="match status" value="1"/>
</dbReference>
<comment type="caution">
    <text evidence="3">The sequence shown here is derived from an EMBL/GenBank/DDBJ whole genome shotgun (WGS) entry which is preliminary data.</text>
</comment>
<gene>
    <name evidence="3" type="ORF">FB45DRAFT_790699</name>
</gene>
<proteinExistence type="predicted"/>
<keyword evidence="1" id="KW-0677">Repeat</keyword>
<dbReference type="EMBL" id="JARKIF010000007">
    <property type="protein sequence ID" value="KAJ7635140.1"/>
    <property type="molecule type" value="Genomic_DNA"/>
</dbReference>
<dbReference type="Proteomes" id="UP001221142">
    <property type="component" value="Unassembled WGS sequence"/>
</dbReference>
<dbReference type="InterPro" id="IPR027417">
    <property type="entry name" value="P-loop_NTPase"/>
</dbReference>
<evidence type="ECO:0000313" key="3">
    <source>
        <dbReference type="EMBL" id="KAJ7635140.1"/>
    </source>
</evidence>
<dbReference type="SUPFAM" id="SSF52540">
    <property type="entry name" value="P-loop containing nucleoside triphosphate hydrolases"/>
    <property type="match status" value="1"/>
</dbReference>
<dbReference type="AlphaFoldDB" id="A0AAD7BZN4"/>
<organism evidence="3 4">
    <name type="scientific">Roridomyces roridus</name>
    <dbReference type="NCBI Taxonomy" id="1738132"/>
    <lineage>
        <taxon>Eukaryota</taxon>
        <taxon>Fungi</taxon>
        <taxon>Dikarya</taxon>
        <taxon>Basidiomycota</taxon>
        <taxon>Agaricomycotina</taxon>
        <taxon>Agaricomycetes</taxon>
        <taxon>Agaricomycetidae</taxon>
        <taxon>Agaricales</taxon>
        <taxon>Marasmiineae</taxon>
        <taxon>Mycenaceae</taxon>
        <taxon>Roridomyces</taxon>
    </lineage>
</organism>